<dbReference type="Pfam" id="PF00364">
    <property type="entry name" value="Biotin_lipoyl"/>
    <property type="match status" value="1"/>
</dbReference>
<dbReference type="SUPFAM" id="SSF51230">
    <property type="entry name" value="Single hybrid motif"/>
    <property type="match status" value="1"/>
</dbReference>
<dbReference type="CDD" id="cd06850">
    <property type="entry name" value="biotinyl_domain"/>
    <property type="match status" value="1"/>
</dbReference>
<evidence type="ECO:0000259" key="2">
    <source>
        <dbReference type="PROSITE" id="PS50968"/>
    </source>
</evidence>
<dbReference type="InterPro" id="IPR011053">
    <property type="entry name" value="Single_hybrid_motif"/>
</dbReference>
<dbReference type="InterPro" id="IPR001882">
    <property type="entry name" value="Biotin_BS"/>
</dbReference>
<keyword evidence="1" id="KW-0092">Biotin</keyword>
<protein>
    <submittedName>
        <fullName evidence="3">Acetyl-CoA carboxylase biotin carboxyl carrier protein subunit</fullName>
    </submittedName>
</protein>
<reference evidence="3" key="1">
    <citation type="journal article" date="2021" name="PeerJ">
        <title>Extensive microbial diversity within the chicken gut microbiome revealed by metagenomics and culture.</title>
        <authorList>
            <person name="Gilroy R."/>
            <person name="Ravi A."/>
            <person name="Getino M."/>
            <person name="Pursley I."/>
            <person name="Horton D.L."/>
            <person name="Alikhan N.F."/>
            <person name="Baker D."/>
            <person name="Gharbi K."/>
            <person name="Hall N."/>
            <person name="Watson M."/>
            <person name="Adriaenssens E.M."/>
            <person name="Foster-Nyarko E."/>
            <person name="Jarju S."/>
            <person name="Secka A."/>
            <person name="Antonio M."/>
            <person name="Oren A."/>
            <person name="Chaudhuri R.R."/>
            <person name="La Ragione R."/>
            <person name="Hildebrand F."/>
            <person name="Pallen M.J."/>
        </authorList>
    </citation>
    <scope>NUCLEOTIDE SEQUENCE</scope>
    <source>
        <strain evidence="3">23274</strain>
    </source>
</reference>
<dbReference type="PROSITE" id="PS50968">
    <property type="entry name" value="BIOTINYL_LIPOYL"/>
    <property type="match status" value="1"/>
</dbReference>
<dbReference type="PANTHER" id="PTHR45266:SF3">
    <property type="entry name" value="OXALOACETATE DECARBOXYLASE ALPHA CHAIN"/>
    <property type="match status" value="1"/>
</dbReference>
<reference evidence="3" key="2">
    <citation type="submission" date="2021-04" db="EMBL/GenBank/DDBJ databases">
        <authorList>
            <person name="Gilroy R."/>
        </authorList>
    </citation>
    <scope>NUCLEOTIDE SEQUENCE</scope>
    <source>
        <strain evidence="3">23274</strain>
    </source>
</reference>
<evidence type="ECO:0000313" key="4">
    <source>
        <dbReference type="Proteomes" id="UP000824202"/>
    </source>
</evidence>
<evidence type="ECO:0000313" key="3">
    <source>
        <dbReference type="EMBL" id="HIX03990.1"/>
    </source>
</evidence>
<dbReference type="Proteomes" id="UP000824202">
    <property type="component" value="Unassembled WGS sequence"/>
</dbReference>
<gene>
    <name evidence="3" type="ORF">H9863_07750</name>
</gene>
<sequence length="108" mass="12410">MTEKFEKFMLNGVEYKTRLTDKWRNRKKWEEPNPYELTSHIPGTIMHIDVKEGQQVEEGDNLLTLQAMKMNNKVTAPFAGKIKSIKVKTGDKLPKGAVMIEMEEGENA</sequence>
<proteinExistence type="predicted"/>
<comment type="caution">
    <text evidence="3">The sequence shown here is derived from an EMBL/GenBank/DDBJ whole genome shotgun (WGS) entry which is preliminary data.</text>
</comment>
<dbReference type="Gene3D" id="2.40.50.100">
    <property type="match status" value="1"/>
</dbReference>
<dbReference type="InterPro" id="IPR000089">
    <property type="entry name" value="Biotin_lipoyl"/>
</dbReference>
<dbReference type="PROSITE" id="PS00188">
    <property type="entry name" value="BIOTIN"/>
    <property type="match status" value="1"/>
</dbReference>
<feature type="domain" description="Lipoyl-binding" evidence="2">
    <location>
        <begin position="28"/>
        <end position="103"/>
    </location>
</feature>
<dbReference type="AlphaFoldDB" id="A0A9D1V0T2"/>
<dbReference type="PANTHER" id="PTHR45266">
    <property type="entry name" value="OXALOACETATE DECARBOXYLASE ALPHA CHAIN"/>
    <property type="match status" value="1"/>
</dbReference>
<dbReference type="FunFam" id="2.40.50.100:FF:000003">
    <property type="entry name" value="Acetyl-CoA carboxylase biotin carboxyl carrier protein"/>
    <property type="match status" value="1"/>
</dbReference>
<dbReference type="InterPro" id="IPR050709">
    <property type="entry name" value="Biotin_Carboxyl_Carrier/Decarb"/>
</dbReference>
<evidence type="ECO:0000256" key="1">
    <source>
        <dbReference type="ARBA" id="ARBA00023267"/>
    </source>
</evidence>
<name>A0A9D1V0T2_9BACT</name>
<organism evidence="3 4">
    <name type="scientific">Candidatus Odoribacter faecigallinarum</name>
    <dbReference type="NCBI Taxonomy" id="2838706"/>
    <lineage>
        <taxon>Bacteria</taxon>
        <taxon>Pseudomonadati</taxon>
        <taxon>Bacteroidota</taxon>
        <taxon>Bacteroidia</taxon>
        <taxon>Bacteroidales</taxon>
        <taxon>Odoribacteraceae</taxon>
        <taxon>Odoribacter</taxon>
    </lineage>
</organism>
<dbReference type="EMBL" id="DXFT01000150">
    <property type="protein sequence ID" value="HIX03990.1"/>
    <property type="molecule type" value="Genomic_DNA"/>
</dbReference>
<accession>A0A9D1V0T2</accession>